<dbReference type="InterPro" id="IPR011893">
    <property type="entry name" value="Selenoprotein_Rdx-typ"/>
</dbReference>
<dbReference type="NCBIfam" id="TIGR02174">
    <property type="entry name" value="CXXU_selWTH"/>
    <property type="match status" value="1"/>
</dbReference>
<gene>
    <name evidence="4" type="ORF">PGLA2088_LOCUS5636</name>
</gene>
<dbReference type="Proteomes" id="UP000626109">
    <property type="component" value="Unassembled WGS sequence"/>
</dbReference>
<reference evidence="4" key="1">
    <citation type="submission" date="2021-02" db="EMBL/GenBank/DDBJ databases">
        <authorList>
            <person name="Dougan E. K."/>
            <person name="Rhodes N."/>
            <person name="Thang M."/>
            <person name="Chan C."/>
        </authorList>
    </citation>
    <scope>NUCLEOTIDE SEQUENCE</scope>
</reference>
<evidence type="ECO:0000313" key="5">
    <source>
        <dbReference type="Proteomes" id="UP000626109"/>
    </source>
</evidence>
<dbReference type="AlphaFoldDB" id="A0A813I9J8"/>
<dbReference type="InterPro" id="IPR036249">
    <property type="entry name" value="Thioredoxin-like_sf"/>
</dbReference>
<dbReference type="SUPFAM" id="SSF52833">
    <property type="entry name" value="Thioredoxin-like"/>
    <property type="match status" value="1"/>
</dbReference>
<evidence type="ECO:0000256" key="2">
    <source>
        <dbReference type="SAM" id="MobiDB-lite"/>
    </source>
</evidence>
<comment type="caution">
    <text evidence="4">The sequence shown here is derived from an EMBL/GenBank/DDBJ whole genome shotgun (WGS) entry which is preliminary data.</text>
</comment>
<evidence type="ECO:0000256" key="3">
    <source>
        <dbReference type="SAM" id="SignalP"/>
    </source>
</evidence>
<feature type="signal peptide" evidence="3">
    <location>
        <begin position="1"/>
        <end position="25"/>
    </location>
</feature>
<evidence type="ECO:0000256" key="1">
    <source>
        <dbReference type="ARBA" id="ARBA00023284"/>
    </source>
</evidence>
<evidence type="ECO:0008006" key="6">
    <source>
        <dbReference type="Google" id="ProtNLM"/>
    </source>
</evidence>
<dbReference type="Gene3D" id="3.40.30.10">
    <property type="entry name" value="Glutaredoxin"/>
    <property type="match status" value="1"/>
</dbReference>
<proteinExistence type="predicted"/>
<feature type="non-terminal residue" evidence="4">
    <location>
        <position position="1"/>
    </location>
</feature>
<accession>A0A813I9J8</accession>
<evidence type="ECO:0000313" key="4">
    <source>
        <dbReference type="EMBL" id="CAE8647386.1"/>
    </source>
</evidence>
<organism evidence="4 5">
    <name type="scientific">Polarella glacialis</name>
    <name type="common">Dinoflagellate</name>
    <dbReference type="NCBI Taxonomy" id="89957"/>
    <lineage>
        <taxon>Eukaryota</taxon>
        <taxon>Sar</taxon>
        <taxon>Alveolata</taxon>
        <taxon>Dinophyceae</taxon>
        <taxon>Suessiales</taxon>
        <taxon>Suessiaceae</taxon>
        <taxon>Polarella</taxon>
    </lineage>
</organism>
<sequence>MKSRGYWLPFAAALLLTALPSSFIGLPGPSTRSLQRPRPATRRASPEPMPEAPEGGAVIHVEYCEFCKYLPNYVKLRKAVTERFGEKVTVVANHEETLQELIGQPNYRHGSFEITEMKSRKVLHTKIGSGLHVTEKQAWMDKLFKDLCDLSG</sequence>
<dbReference type="Pfam" id="PF10262">
    <property type="entry name" value="Rdx"/>
    <property type="match status" value="1"/>
</dbReference>
<feature type="region of interest" description="Disordered" evidence="2">
    <location>
        <begin position="28"/>
        <end position="52"/>
    </location>
</feature>
<name>A0A813I9J8_POLGL</name>
<keyword evidence="1" id="KW-0676">Redox-active center</keyword>
<feature type="chain" id="PRO_5033009253" description="Selenoprotein F/M domain-containing protein" evidence="3">
    <location>
        <begin position="26"/>
        <end position="152"/>
    </location>
</feature>
<protein>
    <recommendedName>
        <fullName evidence="6">Selenoprotein F/M domain-containing protein</fullName>
    </recommendedName>
</protein>
<dbReference type="EMBL" id="CAJNNW010005401">
    <property type="protein sequence ID" value="CAE8647386.1"/>
    <property type="molecule type" value="Genomic_DNA"/>
</dbReference>
<keyword evidence="3" id="KW-0732">Signal</keyword>